<dbReference type="InterPro" id="IPR008983">
    <property type="entry name" value="Tumour_necrosis_fac-like_dom"/>
</dbReference>
<feature type="region of interest" description="Disordered" evidence="6">
    <location>
        <begin position="1"/>
        <end position="32"/>
    </location>
</feature>
<proteinExistence type="predicted"/>
<evidence type="ECO:0000256" key="6">
    <source>
        <dbReference type="SAM" id="MobiDB-lite"/>
    </source>
</evidence>
<evidence type="ECO:0000313" key="9">
    <source>
        <dbReference type="RefSeq" id="XP_025059494.1"/>
    </source>
</evidence>
<feature type="region of interest" description="Disordered" evidence="6">
    <location>
        <begin position="101"/>
        <end position="180"/>
    </location>
</feature>
<protein>
    <submittedName>
        <fullName evidence="9">Complement C1q subcomponent subunit B isoform X1</fullName>
    </submittedName>
</protein>
<keyword evidence="2" id="KW-0964">Secreted</keyword>
<name>A0A3Q0GIK4_ALLSI</name>
<dbReference type="PANTHER" id="PTHR15427:SF18">
    <property type="entry name" value="COMPLEMENT C1Q SUBCOMPONENT SUBUNIT B"/>
    <property type="match status" value="1"/>
</dbReference>
<dbReference type="SUPFAM" id="SSF49842">
    <property type="entry name" value="TNF-like"/>
    <property type="match status" value="1"/>
</dbReference>
<dbReference type="InterPro" id="IPR001073">
    <property type="entry name" value="C1q_dom"/>
</dbReference>
<dbReference type="SMART" id="SM00110">
    <property type="entry name" value="C1Q"/>
    <property type="match status" value="1"/>
</dbReference>
<dbReference type="Pfam" id="PF01391">
    <property type="entry name" value="Collagen"/>
    <property type="match status" value="1"/>
</dbReference>
<comment type="subcellular location">
    <subcellularLocation>
        <location evidence="1">Secreted</location>
    </subcellularLocation>
</comment>
<dbReference type="CTD" id="713"/>
<evidence type="ECO:0000313" key="8">
    <source>
        <dbReference type="Proteomes" id="UP000189705"/>
    </source>
</evidence>
<evidence type="ECO:0000256" key="3">
    <source>
        <dbReference type="ARBA" id="ARBA00022729"/>
    </source>
</evidence>
<sequence length="315" mass="33276">MLQEPRESRVLGSRKATRSHLPTGLHGVPGPRVPTTGLHFSLEGTHCAQWVPPGTGQGGPQRGGCLIGTTANMQAVWVMLICLAATPGASASTCKGVAAIPGLPGVPGRPGSNGRDGENGHKGERGPPGQTEDQAELGEKGDAGLPGFPGKVGPKGPAGSRGAPGPRGALGRKGESGDYKTSLKSAFSASRTINMLPRRDQPIRFDRVITNENGHYENRYGRFTCKIPGLYYFTYHATSRGNLCVNIKKGKGNRGEKVVTFCDYVHNTYQVTTGGVVLKVKADESIWLEPTEKNSLVGIEGADSIFSGFLLFPDN</sequence>
<keyword evidence="8" id="KW-1185">Reference proteome</keyword>
<dbReference type="STRING" id="38654.A0A3Q0GIK4"/>
<dbReference type="InterPro" id="IPR008160">
    <property type="entry name" value="Collagen"/>
</dbReference>
<dbReference type="GO" id="GO:0005576">
    <property type="term" value="C:extracellular region"/>
    <property type="evidence" value="ECO:0007669"/>
    <property type="project" value="UniProtKB-SubCell"/>
</dbReference>
<accession>A0A3Q0GIK4</accession>
<reference evidence="9" key="1">
    <citation type="submission" date="2025-08" db="UniProtKB">
        <authorList>
            <consortium name="RefSeq"/>
        </authorList>
    </citation>
    <scope>IDENTIFICATION</scope>
</reference>
<dbReference type="GO" id="GO:0005581">
    <property type="term" value="C:collagen trimer"/>
    <property type="evidence" value="ECO:0007669"/>
    <property type="project" value="UniProtKB-KW"/>
</dbReference>
<evidence type="ECO:0000256" key="5">
    <source>
        <dbReference type="ARBA" id="ARBA00023278"/>
    </source>
</evidence>
<feature type="domain" description="C1q" evidence="7">
    <location>
        <begin position="180"/>
        <end position="315"/>
    </location>
</feature>
<keyword evidence="4" id="KW-0176">Collagen</keyword>
<evidence type="ECO:0000256" key="4">
    <source>
        <dbReference type="ARBA" id="ARBA00023119"/>
    </source>
</evidence>
<keyword evidence="5" id="KW-0379">Hydroxylation</keyword>
<dbReference type="RefSeq" id="XP_025059494.1">
    <property type="nucleotide sequence ID" value="XM_025203709.1"/>
</dbReference>
<dbReference type="InParanoid" id="A0A3Q0GIK4"/>
<evidence type="ECO:0000256" key="1">
    <source>
        <dbReference type="ARBA" id="ARBA00004613"/>
    </source>
</evidence>
<keyword evidence="3" id="KW-0732">Signal</keyword>
<dbReference type="AlphaFoldDB" id="A0A3Q0GIK4"/>
<evidence type="ECO:0000256" key="2">
    <source>
        <dbReference type="ARBA" id="ARBA00022525"/>
    </source>
</evidence>
<gene>
    <name evidence="9" type="primary">C1QB</name>
</gene>
<dbReference type="GeneID" id="102376788"/>
<dbReference type="Proteomes" id="UP000189705">
    <property type="component" value="Unplaced"/>
</dbReference>
<dbReference type="PRINTS" id="PR00007">
    <property type="entry name" value="COMPLEMNTC1Q"/>
</dbReference>
<dbReference type="FunFam" id="2.60.120.40:FF:000001">
    <property type="entry name" value="Complement C1q B chain"/>
    <property type="match status" value="1"/>
</dbReference>
<dbReference type="InterPro" id="IPR050392">
    <property type="entry name" value="Collagen/C1q_domain"/>
</dbReference>
<feature type="compositionally biased region" description="Basic and acidic residues" evidence="6">
    <location>
        <begin position="115"/>
        <end position="125"/>
    </location>
</feature>
<evidence type="ECO:0000259" key="7">
    <source>
        <dbReference type="PROSITE" id="PS50871"/>
    </source>
</evidence>
<feature type="compositionally biased region" description="Low complexity" evidence="6">
    <location>
        <begin position="145"/>
        <end position="169"/>
    </location>
</feature>
<dbReference type="Pfam" id="PF00386">
    <property type="entry name" value="C1q"/>
    <property type="match status" value="1"/>
</dbReference>
<dbReference type="PANTHER" id="PTHR15427">
    <property type="entry name" value="EMILIN ELASTIN MICROFIBRIL INTERFACE-LOCATED PROTEIN ELASTIN MICROFIBRIL INTERFACER"/>
    <property type="match status" value="1"/>
</dbReference>
<organism evidence="8 9">
    <name type="scientific">Alligator sinensis</name>
    <name type="common">Chinese alligator</name>
    <dbReference type="NCBI Taxonomy" id="38654"/>
    <lineage>
        <taxon>Eukaryota</taxon>
        <taxon>Metazoa</taxon>
        <taxon>Chordata</taxon>
        <taxon>Craniata</taxon>
        <taxon>Vertebrata</taxon>
        <taxon>Euteleostomi</taxon>
        <taxon>Archelosauria</taxon>
        <taxon>Archosauria</taxon>
        <taxon>Crocodylia</taxon>
        <taxon>Alligatoridae</taxon>
        <taxon>Alligatorinae</taxon>
        <taxon>Alligator</taxon>
    </lineage>
</organism>
<dbReference type="Gene3D" id="2.60.120.40">
    <property type="match status" value="1"/>
</dbReference>
<dbReference type="PROSITE" id="PS50871">
    <property type="entry name" value="C1Q"/>
    <property type="match status" value="1"/>
</dbReference>